<evidence type="ECO:0000313" key="1">
    <source>
        <dbReference type="EMBL" id="KAJ8625623.1"/>
    </source>
</evidence>
<reference evidence="1 2" key="1">
    <citation type="journal article" date="2022" name="Hortic Res">
        <title>A haplotype resolved chromosomal level avocado genome allows analysis of novel avocado genes.</title>
        <authorList>
            <person name="Nath O."/>
            <person name="Fletcher S.J."/>
            <person name="Hayward A."/>
            <person name="Shaw L.M."/>
            <person name="Masouleh A.K."/>
            <person name="Furtado A."/>
            <person name="Henry R.J."/>
            <person name="Mitter N."/>
        </authorList>
    </citation>
    <scope>NUCLEOTIDE SEQUENCE [LARGE SCALE GENOMIC DNA]</scope>
    <source>
        <strain evidence="2">cv. Hass</strain>
    </source>
</reference>
<name>A0ACC2KWY3_PERAE</name>
<proteinExistence type="predicted"/>
<gene>
    <name evidence="1" type="ORF">MRB53_034153</name>
</gene>
<sequence>MSNCNPVSTPVATCLRLTKEGEGRYINPTLFKSLIGSLRYLIITRPDIVYGVGLLSQYIERPKESHWVTTKRILRYIKGTMDLGIFYGYGIETKLYGYSDSDWGGDQDEIKSTTGYMFYLGSTAFTWVSKKQSIVALSTCEAEYVAASGAVCEAI</sequence>
<comment type="caution">
    <text evidence="1">The sequence shown here is derived from an EMBL/GenBank/DDBJ whole genome shotgun (WGS) entry which is preliminary data.</text>
</comment>
<evidence type="ECO:0000313" key="2">
    <source>
        <dbReference type="Proteomes" id="UP001234297"/>
    </source>
</evidence>
<dbReference type="EMBL" id="CM056819">
    <property type="protein sequence ID" value="KAJ8625623.1"/>
    <property type="molecule type" value="Genomic_DNA"/>
</dbReference>
<organism evidence="1 2">
    <name type="scientific">Persea americana</name>
    <name type="common">Avocado</name>
    <dbReference type="NCBI Taxonomy" id="3435"/>
    <lineage>
        <taxon>Eukaryota</taxon>
        <taxon>Viridiplantae</taxon>
        <taxon>Streptophyta</taxon>
        <taxon>Embryophyta</taxon>
        <taxon>Tracheophyta</taxon>
        <taxon>Spermatophyta</taxon>
        <taxon>Magnoliopsida</taxon>
        <taxon>Magnoliidae</taxon>
        <taxon>Laurales</taxon>
        <taxon>Lauraceae</taxon>
        <taxon>Persea</taxon>
    </lineage>
</organism>
<accession>A0ACC2KWY3</accession>
<keyword evidence="2" id="KW-1185">Reference proteome</keyword>
<dbReference type="Proteomes" id="UP001234297">
    <property type="component" value="Chromosome 11"/>
</dbReference>
<protein>
    <submittedName>
        <fullName evidence="1">Uncharacterized protein</fullName>
    </submittedName>
</protein>